<comment type="caution">
    <text evidence="2">The sequence shown here is derived from an EMBL/GenBank/DDBJ whole genome shotgun (WGS) entry which is preliminary data.</text>
</comment>
<dbReference type="GO" id="GO:0005975">
    <property type="term" value="P:carbohydrate metabolic process"/>
    <property type="evidence" value="ECO:0007669"/>
    <property type="project" value="InterPro"/>
</dbReference>
<dbReference type="EMBL" id="LTDF01000137">
    <property type="protein sequence ID" value="KXT45399.1"/>
    <property type="molecule type" value="Genomic_DNA"/>
</dbReference>
<organism evidence="2">
    <name type="scientific">Bacteroides intestinalis</name>
    <dbReference type="NCBI Taxonomy" id="329854"/>
    <lineage>
        <taxon>Bacteria</taxon>
        <taxon>Pseudomonadati</taxon>
        <taxon>Bacteroidota</taxon>
        <taxon>Bacteroidia</taxon>
        <taxon>Bacteroidales</taxon>
        <taxon>Bacteroidaceae</taxon>
        <taxon>Bacteroides</taxon>
    </lineage>
</organism>
<name>A0A139L1T5_9BACE</name>
<dbReference type="AlphaFoldDB" id="A0A139L1T5"/>
<keyword evidence="1" id="KW-0732">Signal</keyword>
<dbReference type="Proteomes" id="UP000070319">
    <property type="component" value="Unassembled WGS sequence"/>
</dbReference>
<sequence>MKNNFLKNTFMKYLFSTLLIACVSVLMSAQPKLNLNTGSIDFEWQQEGDGWHISCIKIDGKQIPAPKGYYTVLYIDRNPAKDLVDQDLEGKDFTFYPSKAEMLPDGTLKFSHSLRFGDVEAIWKVDPLFPSDIKVDMKVRLSTNGSVSIATPTITVFEENNISWAMIPGNWYGNEIQYNLNMAKTYSMGIPCVPMLAQERNTMTLCPLYSSKDGYTLAVIPDPGTETDPIAGKAPDKSPNSLGLSLANRHNELTPVVYHPVLGQVGAKHKAGDEVVFGFRYTLKNSGWFDVFQHAVNDVFALPSSLDLLTNKVSLSERVSRLQKFLRKDKESSWKTWQSRGETIGANGSKIADAGTMFMIARNGQDSVMSSRLHYVRNYKMIQQQTEPGYFCGAALGEYADIDGVESERGNWIEPLHTTYYTMVDFGNMLLFNPDDKELLERLRMAGDRLLAWQKDDGSFEVGYDRFSMKPSFPDLKDYRPTWYGLYIAYKHLKDRKYLDAACKGADWQQENGVDKGYYLGVCGDGRNIWDFCTAQTSRAYMDLYEITGNKAYKQASIDAAMIYATSIFTNPVMTDETKYIGEQAYKDWELNQTGLGVEHIRGTAVNGPILISSYAGLFVKMYEWTEEPVFLTMARAASIGRNAFVDQKSGCAVYYWHGMNELKKYSTMFPWHAYWQIGWIVDYLIAEAGLRSDSNISFPYGYMTPKVGPHVTYGFAPGNIYGKKADLLFRPDMVGCDNPEIEFLTALSENGTKLYLIAMCQSNDSQSCTVTLDLSQLVANKTGFRSAKALQGKIIRSAGKKGQINLDFAPWGMNVIEISL</sequence>
<feature type="chain" id="PRO_5007487103" description="Glycerophosphoryl diester phosphodiesterase" evidence="1">
    <location>
        <begin position="30"/>
        <end position="821"/>
    </location>
</feature>
<feature type="signal peptide" evidence="1">
    <location>
        <begin position="1"/>
        <end position="29"/>
    </location>
</feature>
<evidence type="ECO:0000256" key="1">
    <source>
        <dbReference type="SAM" id="SignalP"/>
    </source>
</evidence>
<protein>
    <recommendedName>
        <fullName evidence="4">Glycerophosphoryl diester phosphodiesterase</fullName>
    </recommendedName>
</protein>
<proteinExistence type="predicted"/>
<evidence type="ECO:0000313" key="2">
    <source>
        <dbReference type="EMBL" id="KXT45399.1"/>
    </source>
</evidence>
<dbReference type="SUPFAM" id="SSF48208">
    <property type="entry name" value="Six-hairpin glycosidases"/>
    <property type="match status" value="1"/>
</dbReference>
<evidence type="ECO:0000313" key="3">
    <source>
        <dbReference type="Proteomes" id="UP000070319"/>
    </source>
</evidence>
<reference evidence="2 3" key="1">
    <citation type="submission" date="2016-02" db="EMBL/GenBank/DDBJ databases">
        <authorList>
            <person name="Wen L."/>
            <person name="He K."/>
            <person name="Yang H."/>
        </authorList>
    </citation>
    <scope>NUCLEOTIDE SEQUENCE [LARGE SCALE GENOMIC DNA]</scope>
    <source>
        <strain evidence="2 3">KLE1704</strain>
    </source>
</reference>
<dbReference type="Gene3D" id="1.50.10.20">
    <property type="match status" value="1"/>
</dbReference>
<accession>A0A139L1T5</accession>
<gene>
    <name evidence="2" type="ORF">HMPREF2531_03546</name>
</gene>
<evidence type="ECO:0008006" key="4">
    <source>
        <dbReference type="Google" id="ProtNLM"/>
    </source>
</evidence>
<dbReference type="InterPro" id="IPR008928">
    <property type="entry name" value="6-hairpin_glycosidase_sf"/>
</dbReference>
<dbReference type="PATRIC" id="fig|329854.7.peg.3613"/>